<keyword evidence="2" id="KW-1185">Reference proteome</keyword>
<reference evidence="1" key="1">
    <citation type="journal article" date="2021" name="Open Biol.">
        <title>Shared evolutionary footprints suggest mitochondrial oxidative damage underlies multiple complex I losses in fungi.</title>
        <authorList>
            <person name="Schikora-Tamarit M.A."/>
            <person name="Marcet-Houben M."/>
            <person name="Nosek J."/>
            <person name="Gabaldon T."/>
        </authorList>
    </citation>
    <scope>NUCLEOTIDE SEQUENCE</scope>
    <source>
        <strain evidence="1">CBS6341</strain>
    </source>
</reference>
<dbReference type="AlphaFoldDB" id="A0A9P8PR39"/>
<proteinExistence type="predicted"/>
<evidence type="ECO:0000313" key="1">
    <source>
        <dbReference type="EMBL" id="KAH3676062.1"/>
    </source>
</evidence>
<dbReference type="EMBL" id="JAEUBF010000681">
    <property type="protein sequence ID" value="KAH3676062.1"/>
    <property type="molecule type" value="Genomic_DNA"/>
</dbReference>
<sequence>MMDIGNSSHDDKWISILNPKIAKDEPQVLNTFPIKKYFKSLDPQPHILKPTYKVGHSHHFEAKASNLSSSGTSALLDEAIAKLIKMKSDQKFDFGGM</sequence>
<protein>
    <submittedName>
        <fullName evidence="1">Uncharacterized protein</fullName>
    </submittedName>
</protein>
<evidence type="ECO:0000313" key="2">
    <source>
        <dbReference type="Proteomes" id="UP000769528"/>
    </source>
</evidence>
<comment type="caution">
    <text evidence="1">The sequence shown here is derived from an EMBL/GenBank/DDBJ whole genome shotgun (WGS) entry which is preliminary data.</text>
</comment>
<reference evidence="1" key="2">
    <citation type="submission" date="2021-01" db="EMBL/GenBank/DDBJ databases">
        <authorList>
            <person name="Schikora-Tamarit M.A."/>
        </authorList>
    </citation>
    <scope>NUCLEOTIDE SEQUENCE</scope>
    <source>
        <strain evidence="1">CBS6341</strain>
    </source>
</reference>
<organism evidence="1 2">
    <name type="scientific">Wickerhamomyces mucosus</name>
    <dbReference type="NCBI Taxonomy" id="1378264"/>
    <lineage>
        <taxon>Eukaryota</taxon>
        <taxon>Fungi</taxon>
        <taxon>Dikarya</taxon>
        <taxon>Ascomycota</taxon>
        <taxon>Saccharomycotina</taxon>
        <taxon>Saccharomycetes</taxon>
        <taxon>Phaffomycetales</taxon>
        <taxon>Wickerhamomycetaceae</taxon>
        <taxon>Wickerhamomyces</taxon>
    </lineage>
</organism>
<name>A0A9P8PR39_9ASCO</name>
<gene>
    <name evidence="1" type="ORF">WICMUC_002359</name>
</gene>
<accession>A0A9P8PR39</accession>
<dbReference type="Proteomes" id="UP000769528">
    <property type="component" value="Unassembled WGS sequence"/>
</dbReference>